<name>E3RG16_PYRTT</name>
<feature type="domain" description="DDE-1" evidence="1">
    <location>
        <begin position="107"/>
        <end position="274"/>
    </location>
</feature>
<dbReference type="KEGG" id="pte:PTT_06708"/>
<proteinExistence type="predicted"/>
<dbReference type="AlphaFoldDB" id="E3RG16"/>
<dbReference type="STRING" id="861557.E3RG16"/>
<dbReference type="PANTHER" id="PTHR19303:SF74">
    <property type="entry name" value="POGO TRANSPOSABLE ELEMENT WITH KRAB DOMAIN"/>
    <property type="match status" value="1"/>
</dbReference>
<dbReference type="Proteomes" id="UP000001067">
    <property type="component" value="Unassembled WGS sequence"/>
</dbReference>
<dbReference type="InterPro" id="IPR050863">
    <property type="entry name" value="CenT-Element_Derived"/>
</dbReference>
<evidence type="ECO:0000313" key="2">
    <source>
        <dbReference type="EMBL" id="EFQ95328.1"/>
    </source>
</evidence>
<dbReference type="OrthoDB" id="5425161at2759"/>
<evidence type="ECO:0000313" key="3">
    <source>
        <dbReference type="Proteomes" id="UP000001067"/>
    </source>
</evidence>
<dbReference type="GO" id="GO:0003677">
    <property type="term" value="F:DNA binding"/>
    <property type="evidence" value="ECO:0007669"/>
    <property type="project" value="TreeGrafter"/>
</dbReference>
<dbReference type="HOGENOM" id="CLU_013929_4_1_1"/>
<gene>
    <name evidence="2" type="ORF">PTT_06708</name>
</gene>
<dbReference type="Pfam" id="PF03184">
    <property type="entry name" value="DDE_1"/>
    <property type="match status" value="1"/>
</dbReference>
<protein>
    <recommendedName>
        <fullName evidence="1">DDE-1 domain-containing protein</fullName>
    </recommendedName>
</protein>
<organism evidence="3">
    <name type="scientific">Pyrenophora teres f. teres (strain 0-1)</name>
    <name type="common">Barley net blotch fungus</name>
    <name type="synonym">Drechslera teres f. teres</name>
    <dbReference type="NCBI Taxonomy" id="861557"/>
    <lineage>
        <taxon>Eukaryota</taxon>
        <taxon>Fungi</taxon>
        <taxon>Dikarya</taxon>
        <taxon>Ascomycota</taxon>
        <taxon>Pezizomycotina</taxon>
        <taxon>Dothideomycetes</taxon>
        <taxon>Pleosporomycetidae</taxon>
        <taxon>Pleosporales</taxon>
        <taxon>Pleosporineae</taxon>
        <taxon>Pleosporaceae</taxon>
        <taxon>Pyrenophora</taxon>
    </lineage>
</organism>
<dbReference type="InterPro" id="IPR004875">
    <property type="entry name" value="DDE_SF_endonuclease_dom"/>
</dbReference>
<accession>E3RG16</accession>
<evidence type="ECO:0000259" key="1">
    <source>
        <dbReference type="Pfam" id="PF03184"/>
    </source>
</evidence>
<keyword evidence="3" id="KW-1185">Reference proteome</keyword>
<reference evidence="2 3" key="1">
    <citation type="journal article" date="2010" name="Genome Biol.">
        <title>A first genome assembly of the barley fungal pathogen Pyrenophora teres f. teres.</title>
        <authorList>
            <person name="Ellwood S.R."/>
            <person name="Liu Z."/>
            <person name="Syme R.A."/>
            <person name="Lai Z."/>
            <person name="Hane J.K."/>
            <person name="Keiper F."/>
            <person name="Moffat C.S."/>
            <person name="Oliver R.P."/>
            <person name="Friesen T.L."/>
        </authorList>
    </citation>
    <scope>NUCLEOTIDE SEQUENCE [LARGE SCALE GENOMIC DNA]</scope>
    <source>
        <strain evidence="2 3">0-1</strain>
    </source>
</reference>
<sequence>MADRLLQERGGKPTGKNWVDNFVKHSPKLRTRPSRPYDRHRALCEDPRVVSPWFTRVQSFKEQYGIVDEDTYNFDETGFVMGVISSHIVVTNSEGPRKRRWVQPGNREWVTVIQGVGASGQIISSFVIFAGKVLISSWYDDLPRDWVLEVSPNGWTLNELCLAWLQHFNKHTKAHTVGTYRLLIVDGHESHCSLGFHQSCLEENIIALCMPAHVSHLLQPLDVGCFAPLKRAYGDEISALARNRTNHISKEAFLPAFEKAFNKAVTKENICASFRGARLVPYNPEAVLSKLEVKLRTPTPATPKDTPWEAKTPSNVRELEAQSTLIRDRVRHHKDSSPAAIIEEIDQLKKGAAVIMHSAVIMRDRLKQLEKANETATQRKSRKRKYIRTEETLTVVESQKEGAWGEALRPLRRNWTQYSYL</sequence>
<dbReference type="eggNOG" id="KOG3105">
    <property type="taxonomic scope" value="Eukaryota"/>
</dbReference>
<dbReference type="PANTHER" id="PTHR19303">
    <property type="entry name" value="TRANSPOSON"/>
    <property type="match status" value="1"/>
</dbReference>
<dbReference type="GO" id="GO:0005634">
    <property type="term" value="C:nucleus"/>
    <property type="evidence" value="ECO:0007669"/>
    <property type="project" value="TreeGrafter"/>
</dbReference>
<dbReference type="EMBL" id="GL532846">
    <property type="protein sequence ID" value="EFQ95328.1"/>
    <property type="molecule type" value="Genomic_DNA"/>
</dbReference>